<evidence type="ECO:0000313" key="1">
    <source>
        <dbReference type="EMBL" id="KAI8550656.1"/>
    </source>
</evidence>
<reference evidence="1" key="1">
    <citation type="submission" date="2022-02" db="EMBL/GenBank/DDBJ databases">
        <title>Plant Genome Project.</title>
        <authorList>
            <person name="Zhang R.-G."/>
        </authorList>
    </citation>
    <scope>NUCLEOTIDE SEQUENCE</scope>
    <source>
        <strain evidence="1">AT1</strain>
    </source>
</reference>
<proteinExistence type="predicted"/>
<name>A0ACC0NCP7_RHOML</name>
<accession>A0ACC0NCP7</accession>
<gene>
    <name evidence="1" type="ORF">RHMOL_Rhmol06G0124300</name>
</gene>
<comment type="caution">
    <text evidence="1">The sequence shown here is derived from an EMBL/GenBank/DDBJ whole genome shotgun (WGS) entry which is preliminary data.</text>
</comment>
<dbReference type="Proteomes" id="UP001062846">
    <property type="component" value="Chromosome 6"/>
</dbReference>
<protein>
    <submittedName>
        <fullName evidence="1">Uncharacterized protein</fullName>
    </submittedName>
</protein>
<keyword evidence="2" id="KW-1185">Reference proteome</keyword>
<organism evidence="1 2">
    <name type="scientific">Rhododendron molle</name>
    <name type="common">Chinese azalea</name>
    <name type="synonym">Azalea mollis</name>
    <dbReference type="NCBI Taxonomy" id="49168"/>
    <lineage>
        <taxon>Eukaryota</taxon>
        <taxon>Viridiplantae</taxon>
        <taxon>Streptophyta</taxon>
        <taxon>Embryophyta</taxon>
        <taxon>Tracheophyta</taxon>
        <taxon>Spermatophyta</taxon>
        <taxon>Magnoliopsida</taxon>
        <taxon>eudicotyledons</taxon>
        <taxon>Gunneridae</taxon>
        <taxon>Pentapetalae</taxon>
        <taxon>asterids</taxon>
        <taxon>Ericales</taxon>
        <taxon>Ericaceae</taxon>
        <taxon>Ericoideae</taxon>
        <taxon>Rhodoreae</taxon>
        <taxon>Rhododendron</taxon>
    </lineage>
</organism>
<sequence length="145" mass="16231">MPPPSRSFATTSSPRAAAALPSVAIPSSHYPYRLLIVLRIISNLFGCQVGRAKYGIRIINQSFYTYFKAQSGKEISKSTLAQRARREREQILKQSAVVSGKENSQTQPLQEINVGAAIDEHCANNVRNREDWDREALKLRLINTS</sequence>
<evidence type="ECO:0000313" key="2">
    <source>
        <dbReference type="Proteomes" id="UP001062846"/>
    </source>
</evidence>
<dbReference type="EMBL" id="CM046393">
    <property type="protein sequence ID" value="KAI8550656.1"/>
    <property type="molecule type" value="Genomic_DNA"/>
</dbReference>